<keyword evidence="2 7" id="KW-0378">Hydrolase</keyword>
<dbReference type="Gene3D" id="3.40.50.300">
    <property type="entry name" value="P-loop containing nucleotide triphosphate hydrolases"/>
    <property type="match status" value="2"/>
</dbReference>
<dbReference type="Proteomes" id="UP000683000">
    <property type="component" value="Unassembled WGS sequence"/>
</dbReference>
<dbReference type="PANTHER" id="PTHR18934:SF267">
    <property type="entry name" value="ATP-DEPENDENT RNA HELICASE YLR419W-RELATED"/>
    <property type="match status" value="1"/>
</dbReference>
<dbReference type="Pfam" id="PF21010">
    <property type="entry name" value="HA2_C"/>
    <property type="match status" value="1"/>
</dbReference>
<dbReference type="Pfam" id="PF00271">
    <property type="entry name" value="Helicase_C"/>
    <property type="match status" value="1"/>
</dbReference>
<accession>A0A8I2YWW9</accession>
<dbReference type="OrthoDB" id="5600252at2759"/>
<dbReference type="GO" id="GO:0016787">
    <property type="term" value="F:hydrolase activity"/>
    <property type="evidence" value="ECO:0007669"/>
    <property type="project" value="UniProtKB-KW"/>
</dbReference>
<dbReference type="Gene3D" id="1.20.120.1080">
    <property type="match status" value="1"/>
</dbReference>
<keyword evidence="3" id="KW-0347">Helicase</keyword>
<dbReference type="GO" id="GO:0005524">
    <property type="term" value="F:ATP binding"/>
    <property type="evidence" value="ECO:0007669"/>
    <property type="project" value="UniProtKB-KW"/>
</dbReference>
<evidence type="ECO:0000259" key="5">
    <source>
        <dbReference type="PROSITE" id="PS51192"/>
    </source>
</evidence>
<dbReference type="SMART" id="SM00490">
    <property type="entry name" value="HELICc"/>
    <property type="match status" value="1"/>
</dbReference>
<organism evidence="7 8">
    <name type="scientific">Boletus reticuloceps</name>
    <dbReference type="NCBI Taxonomy" id="495285"/>
    <lineage>
        <taxon>Eukaryota</taxon>
        <taxon>Fungi</taxon>
        <taxon>Dikarya</taxon>
        <taxon>Basidiomycota</taxon>
        <taxon>Agaricomycotina</taxon>
        <taxon>Agaricomycetes</taxon>
        <taxon>Agaricomycetidae</taxon>
        <taxon>Boletales</taxon>
        <taxon>Boletineae</taxon>
        <taxon>Boletaceae</taxon>
        <taxon>Boletoideae</taxon>
        <taxon>Boletus</taxon>
    </lineage>
</organism>
<reference evidence="7" key="1">
    <citation type="submission" date="2021-03" db="EMBL/GenBank/DDBJ databases">
        <title>Evolutionary innovations through gain and loss of genes in the ectomycorrhizal Boletales.</title>
        <authorList>
            <person name="Wu G."/>
            <person name="Miyauchi S."/>
            <person name="Morin E."/>
            <person name="Yang Z.-L."/>
            <person name="Xu J."/>
            <person name="Martin F.M."/>
        </authorList>
    </citation>
    <scope>NUCLEOTIDE SEQUENCE</scope>
    <source>
        <strain evidence="7">BR01</strain>
    </source>
</reference>
<dbReference type="SUPFAM" id="SSF52540">
    <property type="entry name" value="P-loop containing nucleoside triphosphate hydrolases"/>
    <property type="match status" value="1"/>
</dbReference>
<name>A0A8I2YWW9_9AGAM</name>
<dbReference type="CDD" id="cd17917">
    <property type="entry name" value="DEXHc_RHA-like"/>
    <property type="match status" value="1"/>
</dbReference>
<dbReference type="InterPro" id="IPR011709">
    <property type="entry name" value="DEAD-box_helicase_OB_fold"/>
</dbReference>
<dbReference type="PROSITE" id="PS51194">
    <property type="entry name" value="HELICASE_CTER"/>
    <property type="match status" value="1"/>
</dbReference>
<dbReference type="EMBL" id="JAGFBS010000002">
    <property type="protein sequence ID" value="KAG6380964.1"/>
    <property type="molecule type" value="Genomic_DNA"/>
</dbReference>
<dbReference type="AlphaFoldDB" id="A0A8I2YWW9"/>
<dbReference type="PROSITE" id="PS51192">
    <property type="entry name" value="HELICASE_ATP_BIND_1"/>
    <property type="match status" value="1"/>
</dbReference>
<evidence type="ECO:0000259" key="6">
    <source>
        <dbReference type="PROSITE" id="PS51194"/>
    </source>
</evidence>
<protein>
    <submittedName>
        <fullName evidence="7">P-loop containing nucleoside triphosphate hydrolase protein</fullName>
    </submittedName>
</protein>
<sequence>MREDHSIASIYIGRPYPDWPWLEGVYYYYAATRISALSVAARVSAERADDGSVGYAIRGESKQDKRTKLLFCTTGVLLRRLGSGDKLENVTHVIVDEVHERSVDSDFLLLELRELLLRHDTLKVVLMSATINHEIFVKYFDNAPLLTIPGFTHPVEDRYLEDFIDLLHYVAPTKRSVKGQNDTEYEDTLRSRGLSELGISSIRNIIAAGHIDYQLISMLVKYITSAPDIPTGILIFLPGVEEIRRCITAIYNTVVENEVDIYALHANLTSEEQRRVFKVTKKWKIIVATNVAETSITIDDVVYVIDGGKVKETSYNPDTGLSTLTEQWTTRAAARQRRGRAGRTKPGLCYKLYTRKHEENMSSFPVPEILRIPLESISLMVKVTRENEDVQHFLEKAIDPPDVSAMDKAWSTLQELGAVDKESKLTALGRYMAMLPLDLRLGKMLVLGLILRCLDPVLTIVASLSSKPLFASPFDKREAATQAKLRFDKHNSDLLTDVHAYNECTRFRSDNESRRTFRRFCEENFISTNAVHEITSLRQDFFSSLLDMGLTAMSSTPNSPNLNMNSTNTNLIKAVILGGLWPRVARVHLPSSAIKFDKVQAGTVQRENAAKEYKMYDLKNGRVFLHPSSVLFGESTWKSPFLAYFQMQQTTKVFVRGATEVPVYALLLFGGPVTVNHVGGRLAVGNGNETFRLRAWPRIGTLVNQLRRLLEAQLQGCIEQGLLLGSEQTR</sequence>
<comment type="caution">
    <text evidence="7">The sequence shown here is derived from an EMBL/GenBank/DDBJ whole genome shotgun (WGS) entry which is preliminary data.</text>
</comment>
<dbReference type="GO" id="GO:0004386">
    <property type="term" value="F:helicase activity"/>
    <property type="evidence" value="ECO:0007669"/>
    <property type="project" value="UniProtKB-KW"/>
</dbReference>
<dbReference type="InterPro" id="IPR014001">
    <property type="entry name" value="Helicase_ATP-bd"/>
</dbReference>
<dbReference type="CDD" id="cd18791">
    <property type="entry name" value="SF2_C_RHA"/>
    <property type="match status" value="1"/>
</dbReference>
<dbReference type="SMART" id="SM00487">
    <property type="entry name" value="DEXDc"/>
    <property type="match status" value="1"/>
</dbReference>
<dbReference type="PANTHER" id="PTHR18934">
    <property type="entry name" value="ATP-DEPENDENT RNA HELICASE"/>
    <property type="match status" value="1"/>
</dbReference>
<feature type="domain" description="Helicase ATP-binding" evidence="5">
    <location>
        <begin position="60"/>
        <end position="149"/>
    </location>
</feature>
<dbReference type="InterPro" id="IPR001650">
    <property type="entry name" value="Helicase_C-like"/>
</dbReference>
<gene>
    <name evidence="7" type="ORF">JVT61DRAFT_5359</name>
</gene>
<dbReference type="InterPro" id="IPR007502">
    <property type="entry name" value="Helicase-assoc_dom"/>
</dbReference>
<evidence type="ECO:0000313" key="8">
    <source>
        <dbReference type="Proteomes" id="UP000683000"/>
    </source>
</evidence>
<dbReference type="SMART" id="SM00847">
    <property type="entry name" value="HA2"/>
    <property type="match status" value="1"/>
</dbReference>
<keyword evidence="8" id="KW-1185">Reference proteome</keyword>
<dbReference type="Pfam" id="PF07717">
    <property type="entry name" value="OB_NTP_bind"/>
    <property type="match status" value="1"/>
</dbReference>
<evidence type="ECO:0000256" key="1">
    <source>
        <dbReference type="ARBA" id="ARBA00022741"/>
    </source>
</evidence>
<dbReference type="InterPro" id="IPR048333">
    <property type="entry name" value="HA2_WH"/>
</dbReference>
<proteinExistence type="predicted"/>
<evidence type="ECO:0000256" key="3">
    <source>
        <dbReference type="ARBA" id="ARBA00022806"/>
    </source>
</evidence>
<keyword evidence="4" id="KW-0067">ATP-binding</keyword>
<dbReference type="FunFam" id="1.20.120.1080:FF:000002">
    <property type="entry name" value="Putative ATP-dependent RNA helicase DHX36"/>
    <property type="match status" value="1"/>
</dbReference>
<feature type="domain" description="Helicase C-terminal" evidence="6">
    <location>
        <begin position="218"/>
        <end position="385"/>
    </location>
</feature>
<dbReference type="Pfam" id="PF04408">
    <property type="entry name" value="WHD_HA2"/>
    <property type="match status" value="1"/>
</dbReference>
<keyword evidence="1" id="KW-0547">Nucleotide-binding</keyword>
<evidence type="ECO:0000256" key="2">
    <source>
        <dbReference type="ARBA" id="ARBA00022801"/>
    </source>
</evidence>
<evidence type="ECO:0000313" key="7">
    <source>
        <dbReference type="EMBL" id="KAG6380964.1"/>
    </source>
</evidence>
<evidence type="ECO:0000256" key="4">
    <source>
        <dbReference type="ARBA" id="ARBA00022840"/>
    </source>
</evidence>
<dbReference type="GO" id="GO:0003723">
    <property type="term" value="F:RNA binding"/>
    <property type="evidence" value="ECO:0007669"/>
    <property type="project" value="TreeGrafter"/>
</dbReference>
<dbReference type="InterPro" id="IPR027417">
    <property type="entry name" value="P-loop_NTPase"/>
</dbReference>